<dbReference type="GO" id="GO:0006508">
    <property type="term" value="P:proteolysis"/>
    <property type="evidence" value="ECO:0007669"/>
    <property type="project" value="UniProtKB-KW"/>
</dbReference>
<comment type="similarity">
    <text evidence="13">Belongs to the peptidase M28 family. M28E subfamily.</text>
</comment>
<evidence type="ECO:0000256" key="6">
    <source>
        <dbReference type="ARBA" id="ARBA00022729"/>
    </source>
</evidence>
<evidence type="ECO:0000256" key="3">
    <source>
        <dbReference type="ARBA" id="ARBA00022438"/>
    </source>
</evidence>
<keyword evidence="17" id="KW-1185">Reference proteome</keyword>
<dbReference type="Proteomes" id="UP000286045">
    <property type="component" value="Unassembled WGS sequence"/>
</dbReference>
<reference evidence="16 17" key="1">
    <citation type="submission" date="2018-12" db="EMBL/GenBank/DDBJ databases">
        <title>Draft genome sequence of Xylaria grammica IHI A82.</title>
        <authorList>
            <person name="Buettner E."/>
            <person name="Kellner H."/>
        </authorList>
    </citation>
    <scope>NUCLEOTIDE SEQUENCE [LARGE SCALE GENOMIC DNA]</scope>
    <source>
        <strain evidence="16 17">IHI A82</strain>
    </source>
</reference>
<keyword evidence="11" id="KW-0325">Glycoprotein</keyword>
<keyword evidence="4 14" id="KW-0645">Protease</keyword>
<dbReference type="EMBL" id="RYZI01000500">
    <property type="protein sequence ID" value="RWA04921.1"/>
    <property type="molecule type" value="Genomic_DNA"/>
</dbReference>
<protein>
    <recommendedName>
        <fullName evidence="14">Peptide hydrolase</fullName>
        <ecNumber evidence="14">3.4.-.-</ecNumber>
    </recommendedName>
</protein>
<dbReference type="InterPro" id="IPR007484">
    <property type="entry name" value="Peptidase_M28"/>
</dbReference>
<accession>A0A439CS64</accession>
<evidence type="ECO:0000256" key="8">
    <source>
        <dbReference type="ARBA" id="ARBA00022833"/>
    </source>
</evidence>
<dbReference type="Gene3D" id="3.40.630.10">
    <property type="entry name" value="Zn peptidases"/>
    <property type="match status" value="1"/>
</dbReference>
<evidence type="ECO:0000313" key="17">
    <source>
        <dbReference type="Proteomes" id="UP000286045"/>
    </source>
</evidence>
<dbReference type="GO" id="GO:0046872">
    <property type="term" value="F:metal ion binding"/>
    <property type="evidence" value="ECO:0007669"/>
    <property type="project" value="UniProtKB-KW"/>
</dbReference>
<dbReference type="Pfam" id="PF04389">
    <property type="entry name" value="Peptidase_M28"/>
    <property type="match status" value="2"/>
</dbReference>
<keyword evidence="7 14" id="KW-0378">Hydrolase</keyword>
<comment type="subunit">
    <text evidence="2">Monomer.</text>
</comment>
<keyword evidence="9" id="KW-0865">Zymogen</keyword>
<dbReference type="AlphaFoldDB" id="A0A439CS64"/>
<evidence type="ECO:0000256" key="2">
    <source>
        <dbReference type="ARBA" id="ARBA00011245"/>
    </source>
</evidence>
<keyword evidence="10" id="KW-1015">Disulfide bond</keyword>
<name>A0A439CS64_9PEZI</name>
<sequence>MKHNTMLHHVGKILFISSALALYKKYIIMVGFSRLAVLGAVLPVALAAVRSEPRPATELRLVKTSEEDPGTWMTEEEKFEKLTSKRIGFMDITDTMGLEAMGAARKAAKAQQKAAAAFPSTPSHQTQAKTLIANVKQSNLQTWTNTLADFYNRYYRGSYAATSASWMYNTVVSVASANSAITVKQFAHSYSQPSVIATIPGSSAEVVVVSAHYDSIGSTTSGRAPGADDNASVGLPTYLSIHLSVTLSIYVDVKALGVVVVLEALRVLAEAKYAPANTLEFHFYSGEEGGLLGSRDVFNSYVRSGVDVLAVMNQDMTGYSPNNVIAVFTDYADAGLTAFIQKLVPVYTSLPLSTDRCGYGCSDHASAYSAGYPAAYVCDENIRDSSPYIHSAQDTVSTVSFPHVFEHAKLTVGFLVEASYF</sequence>
<evidence type="ECO:0000256" key="5">
    <source>
        <dbReference type="ARBA" id="ARBA00022723"/>
    </source>
</evidence>
<evidence type="ECO:0000256" key="14">
    <source>
        <dbReference type="RuleBase" id="RU361240"/>
    </source>
</evidence>
<dbReference type="PANTHER" id="PTHR12147:SF56">
    <property type="entry name" value="AMINOPEPTIDASE YDR415C-RELATED"/>
    <property type="match status" value="1"/>
</dbReference>
<dbReference type="SUPFAM" id="SSF53187">
    <property type="entry name" value="Zn-dependent exopeptidases"/>
    <property type="match status" value="2"/>
</dbReference>
<comment type="cofactor">
    <cofactor evidence="1">
        <name>Zn(2+)</name>
        <dbReference type="ChEBI" id="CHEBI:29105"/>
    </cofactor>
</comment>
<evidence type="ECO:0000259" key="15">
    <source>
        <dbReference type="Pfam" id="PF04389"/>
    </source>
</evidence>
<keyword evidence="8 14" id="KW-0862">Zinc</keyword>
<dbReference type="GO" id="GO:0008235">
    <property type="term" value="F:metalloexopeptidase activity"/>
    <property type="evidence" value="ECO:0007669"/>
    <property type="project" value="InterPro"/>
</dbReference>
<evidence type="ECO:0000256" key="12">
    <source>
        <dbReference type="ARBA" id="ARBA00043843"/>
    </source>
</evidence>
<feature type="domain" description="Peptidase M28" evidence="15">
    <location>
        <begin position="255"/>
        <end position="406"/>
    </location>
</feature>
<evidence type="ECO:0000256" key="11">
    <source>
        <dbReference type="ARBA" id="ARBA00023180"/>
    </source>
</evidence>
<evidence type="ECO:0000256" key="7">
    <source>
        <dbReference type="ARBA" id="ARBA00022801"/>
    </source>
</evidence>
<evidence type="ECO:0000256" key="4">
    <source>
        <dbReference type="ARBA" id="ARBA00022670"/>
    </source>
</evidence>
<gene>
    <name evidence="16" type="ORF">EKO27_g10180</name>
</gene>
<dbReference type="EC" id="3.4.-.-" evidence="14"/>
<comment type="function">
    <text evidence="12">Extracellular aminopeptidase that allows assimilation of proteinaceous substrates.</text>
</comment>
<keyword evidence="6" id="KW-0732">Signal</keyword>
<evidence type="ECO:0000313" key="16">
    <source>
        <dbReference type="EMBL" id="RWA04921.1"/>
    </source>
</evidence>
<evidence type="ECO:0000256" key="10">
    <source>
        <dbReference type="ARBA" id="ARBA00023157"/>
    </source>
</evidence>
<proteinExistence type="inferred from homology"/>
<feature type="domain" description="Peptidase M28" evidence="15">
    <location>
        <begin position="195"/>
        <end position="232"/>
    </location>
</feature>
<keyword evidence="3" id="KW-0031">Aminopeptidase</keyword>
<comment type="caution">
    <text evidence="16">The sequence shown here is derived from an EMBL/GenBank/DDBJ whole genome shotgun (WGS) entry which is preliminary data.</text>
</comment>
<dbReference type="PANTHER" id="PTHR12147">
    <property type="entry name" value="METALLOPEPTIDASE M28 FAMILY MEMBER"/>
    <property type="match status" value="1"/>
</dbReference>
<evidence type="ECO:0000256" key="1">
    <source>
        <dbReference type="ARBA" id="ARBA00001947"/>
    </source>
</evidence>
<dbReference type="GO" id="GO:0004177">
    <property type="term" value="F:aminopeptidase activity"/>
    <property type="evidence" value="ECO:0007669"/>
    <property type="project" value="UniProtKB-KW"/>
</dbReference>
<evidence type="ECO:0000256" key="13">
    <source>
        <dbReference type="ARBA" id="ARBA00043962"/>
    </source>
</evidence>
<keyword evidence="5 14" id="KW-0479">Metal-binding</keyword>
<dbReference type="InterPro" id="IPR045175">
    <property type="entry name" value="M28_fam"/>
</dbReference>
<dbReference type="STRING" id="363999.A0A439CS64"/>
<evidence type="ECO:0000256" key="9">
    <source>
        <dbReference type="ARBA" id="ARBA00023145"/>
    </source>
</evidence>
<organism evidence="16 17">
    <name type="scientific">Xylaria grammica</name>
    <dbReference type="NCBI Taxonomy" id="363999"/>
    <lineage>
        <taxon>Eukaryota</taxon>
        <taxon>Fungi</taxon>
        <taxon>Dikarya</taxon>
        <taxon>Ascomycota</taxon>
        <taxon>Pezizomycotina</taxon>
        <taxon>Sordariomycetes</taxon>
        <taxon>Xylariomycetidae</taxon>
        <taxon>Xylariales</taxon>
        <taxon>Xylariaceae</taxon>
        <taxon>Xylaria</taxon>
    </lineage>
</organism>